<dbReference type="EMBL" id="CP014782">
    <property type="protein sequence ID" value="AQS35650.1"/>
    <property type="molecule type" value="Genomic_DNA"/>
</dbReference>
<evidence type="ECO:0000313" key="1">
    <source>
        <dbReference type="EMBL" id="AQS35650.1"/>
    </source>
</evidence>
<evidence type="ECO:0008006" key="3">
    <source>
        <dbReference type="Google" id="ProtNLM"/>
    </source>
</evidence>
<dbReference type="SUPFAM" id="SSF56281">
    <property type="entry name" value="Metallo-hydrolase/oxidoreductase"/>
    <property type="match status" value="1"/>
</dbReference>
<dbReference type="PANTHER" id="PTHR33835">
    <property type="entry name" value="YALI0C07656P"/>
    <property type="match status" value="1"/>
</dbReference>
<evidence type="ECO:0000313" key="2">
    <source>
        <dbReference type="Proteomes" id="UP000189545"/>
    </source>
</evidence>
<accession>A0A1S6HJG2</accession>
<dbReference type="AlphaFoldDB" id="A0A1S6HJG2"/>
<dbReference type="KEGG" id="spsw:Sps_00446"/>
<organism evidence="1 2">
    <name type="scientific">Shewanella psychrophila</name>
    <dbReference type="NCBI Taxonomy" id="225848"/>
    <lineage>
        <taxon>Bacteria</taxon>
        <taxon>Pseudomonadati</taxon>
        <taxon>Pseudomonadota</taxon>
        <taxon>Gammaproteobacteria</taxon>
        <taxon>Alteromonadales</taxon>
        <taxon>Shewanellaceae</taxon>
        <taxon>Shewanella</taxon>
    </lineage>
</organism>
<dbReference type="Proteomes" id="UP000189545">
    <property type="component" value="Chromosome"/>
</dbReference>
<keyword evidence="2" id="KW-1185">Reference proteome</keyword>
<name>A0A1S6HJG2_9GAMM</name>
<dbReference type="InterPro" id="IPR036866">
    <property type="entry name" value="RibonucZ/Hydroxyglut_hydro"/>
</dbReference>
<dbReference type="SMR" id="A0A1S6HJG2"/>
<protein>
    <recommendedName>
        <fullName evidence="3">DUF4336 domain-containing protein</fullName>
    </recommendedName>
</protein>
<reference evidence="1 2" key="1">
    <citation type="submission" date="2016-03" db="EMBL/GenBank/DDBJ databases">
        <title>Complete genome sequence of Shewanella psychrophila WP2, a deep sea bacterium isolated from west Pacific sediment.</title>
        <authorList>
            <person name="Xu G."/>
            <person name="Jian H."/>
        </authorList>
    </citation>
    <scope>NUCLEOTIDE SEQUENCE [LARGE SCALE GENOMIC DNA]</scope>
    <source>
        <strain evidence="1 2">WP2</strain>
    </source>
</reference>
<dbReference type="RefSeq" id="WP_179948392.1">
    <property type="nucleotide sequence ID" value="NZ_CP014782.1"/>
</dbReference>
<gene>
    <name evidence="1" type="ORF">Sps_00446</name>
</gene>
<dbReference type="PANTHER" id="PTHR33835:SF1">
    <property type="entry name" value="METALLO-BETA-LACTAMASE DOMAIN-CONTAINING PROTEIN"/>
    <property type="match status" value="1"/>
</dbReference>
<sequence>MPDTLLNTTSDTHLSLLHPVDSDIWYYDGPTVSFYCMPYTTRMTVIRLDDGKLWVHSPCQLTASLQQEVDSLGEVSYLIAPNKIHYLFIQEWISRYPDASSYAAPGLIKKCPDIPFSSELISKPNDVWCHQIDQLIFTGSPAMEEVVFFHKTSGTLILTDLIENFPTTHFKPWQNHIAKLVGILAPDGQTPADWRISFIFGKGKARACFKLIQAWQPKGIIIAHGECIWEDAPAFLKRSFRWLD</sequence>
<dbReference type="Pfam" id="PF14234">
    <property type="entry name" value="DUF4336"/>
    <property type="match status" value="1"/>
</dbReference>
<proteinExistence type="predicted"/>
<dbReference type="InterPro" id="IPR025638">
    <property type="entry name" value="DUF4336"/>
</dbReference>
<dbReference type="STRING" id="225848.Sps_00446"/>